<comment type="caution">
    <text evidence="1">The sequence shown here is derived from an EMBL/GenBank/DDBJ whole genome shotgun (WGS) entry which is preliminary data.</text>
</comment>
<evidence type="ECO:0000313" key="1">
    <source>
        <dbReference type="EMBL" id="KAJ8890860.1"/>
    </source>
</evidence>
<keyword evidence="2" id="KW-1185">Reference proteome</keyword>
<dbReference type="EMBL" id="JARBHB010000003">
    <property type="protein sequence ID" value="KAJ8890860.1"/>
    <property type="molecule type" value="Genomic_DNA"/>
</dbReference>
<sequence>MVSQGVTKRSGEAAKHKKRNFSEIYTIVSKKTQVCQPFFLQTLHTSNCMVHAALSKVSAGCPVKINEVAEGVSTRFKKNLRRMLRSGYLEFQQMFYAINESWCSTIVEYIQAPIIRATVIVGWVERMGEVFKRSDHVSGNTS</sequence>
<protein>
    <submittedName>
        <fullName evidence="1">Uncharacterized protein</fullName>
    </submittedName>
</protein>
<name>A0ABQ9I3P1_9NEOP</name>
<reference evidence="1 2" key="1">
    <citation type="submission" date="2023-02" db="EMBL/GenBank/DDBJ databases">
        <title>LHISI_Scaffold_Assembly.</title>
        <authorList>
            <person name="Stuart O.P."/>
            <person name="Cleave R."/>
            <person name="Magrath M.J.L."/>
            <person name="Mikheyev A.S."/>
        </authorList>
    </citation>
    <scope>NUCLEOTIDE SEQUENCE [LARGE SCALE GENOMIC DNA]</scope>
    <source>
        <strain evidence="1">Daus_M_001</strain>
        <tissue evidence="1">Leg muscle</tissue>
    </source>
</reference>
<proteinExistence type="predicted"/>
<evidence type="ECO:0000313" key="2">
    <source>
        <dbReference type="Proteomes" id="UP001159363"/>
    </source>
</evidence>
<dbReference type="Proteomes" id="UP001159363">
    <property type="component" value="Chromosome 3"/>
</dbReference>
<accession>A0ABQ9I3P1</accession>
<gene>
    <name evidence="1" type="ORF">PR048_010369</name>
</gene>
<organism evidence="1 2">
    <name type="scientific">Dryococelus australis</name>
    <dbReference type="NCBI Taxonomy" id="614101"/>
    <lineage>
        <taxon>Eukaryota</taxon>
        <taxon>Metazoa</taxon>
        <taxon>Ecdysozoa</taxon>
        <taxon>Arthropoda</taxon>
        <taxon>Hexapoda</taxon>
        <taxon>Insecta</taxon>
        <taxon>Pterygota</taxon>
        <taxon>Neoptera</taxon>
        <taxon>Polyneoptera</taxon>
        <taxon>Phasmatodea</taxon>
        <taxon>Verophasmatodea</taxon>
        <taxon>Anareolatae</taxon>
        <taxon>Phasmatidae</taxon>
        <taxon>Eurycanthinae</taxon>
        <taxon>Dryococelus</taxon>
    </lineage>
</organism>